<protein>
    <submittedName>
        <fullName evidence="1">Uncharacterized protein</fullName>
    </submittedName>
</protein>
<accession>A0ACC2V4X8</accession>
<keyword evidence="2" id="KW-1185">Reference proteome</keyword>
<sequence>MFSEHTPSAPMSKQQCCSTTGTCPCASSSKHSHPAAASAGETVRLPSKSKTNAKSASEGVWKVSAPSDERTALVSSQQQGQDYGMRSSGASSPAASLYDKCDAGPNGRCCRDAIPEERSLISHDILRDIIIGLSDGLTVPFALTAGLSSLGSSKLVYMGGLAEIVGGAFSMGVGGYLAAQAEQDLFRHKYTEYSRRLEIACGSEVDREVHEVLGPLGVTEDVSRAVAHSLAASALADETASFHSTTSDKHAGFFRHRFSWANRPARVPTMGTTPFLLKFGEGMEEVPQSRLFASAFTIGASYALGGLVPLLPYFFIDKALIALYWSIGITSIILLLFGGLKSWFTGAALGPGGVIYGAVTTLLVVAAAGAASWGIVRTLETN</sequence>
<organism evidence="1 2">
    <name type="scientific">Naganishia friedmannii</name>
    <dbReference type="NCBI Taxonomy" id="89922"/>
    <lineage>
        <taxon>Eukaryota</taxon>
        <taxon>Fungi</taxon>
        <taxon>Dikarya</taxon>
        <taxon>Basidiomycota</taxon>
        <taxon>Agaricomycotina</taxon>
        <taxon>Tremellomycetes</taxon>
        <taxon>Filobasidiales</taxon>
        <taxon>Filobasidiaceae</taxon>
        <taxon>Naganishia</taxon>
    </lineage>
</organism>
<reference evidence="1" key="1">
    <citation type="submission" date="2023-04" db="EMBL/GenBank/DDBJ databases">
        <title>Draft Genome sequencing of Naganishia species isolated from polar environments using Oxford Nanopore Technology.</title>
        <authorList>
            <person name="Leo P."/>
            <person name="Venkateswaran K."/>
        </authorList>
    </citation>
    <scope>NUCLEOTIDE SEQUENCE</scope>
    <source>
        <strain evidence="1">MNA-CCFEE 5423</strain>
    </source>
</reference>
<comment type="caution">
    <text evidence="1">The sequence shown here is derived from an EMBL/GenBank/DDBJ whole genome shotgun (WGS) entry which is preliminary data.</text>
</comment>
<dbReference type="Proteomes" id="UP001227268">
    <property type="component" value="Unassembled WGS sequence"/>
</dbReference>
<evidence type="ECO:0000313" key="1">
    <source>
        <dbReference type="EMBL" id="KAJ9094062.1"/>
    </source>
</evidence>
<evidence type="ECO:0000313" key="2">
    <source>
        <dbReference type="Proteomes" id="UP001227268"/>
    </source>
</evidence>
<gene>
    <name evidence="1" type="ORF">QFC21_006163</name>
</gene>
<name>A0ACC2V4X8_9TREE</name>
<dbReference type="EMBL" id="JASBWT010000027">
    <property type="protein sequence ID" value="KAJ9094062.1"/>
    <property type="molecule type" value="Genomic_DNA"/>
</dbReference>
<proteinExistence type="predicted"/>